<dbReference type="Proteomes" id="UP000199039">
    <property type="component" value="Unassembled WGS sequence"/>
</dbReference>
<dbReference type="STRING" id="1814289.SAMN05216410_0686"/>
<dbReference type="PANTHER" id="PTHR36456:SF1">
    <property type="entry name" value="UPF0232 PROTEIN SCO3875"/>
    <property type="match status" value="1"/>
</dbReference>
<dbReference type="EMBL" id="FMYH01000001">
    <property type="protein sequence ID" value="SDB88727.1"/>
    <property type="molecule type" value="Genomic_DNA"/>
</dbReference>
<keyword evidence="3" id="KW-1185">Reference proteome</keyword>
<dbReference type="InterPro" id="IPR007922">
    <property type="entry name" value="DciA-like"/>
</dbReference>
<evidence type="ECO:0000256" key="1">
    <source>
        <dbReference type="SAM" id="MobiDB-lite"/>
    </source>
</evidence>
<feature type="region of interest" description="Disordered" evidence="1">
    <location>
        <begin position="63"/>
        <end position="91"/>
    </location>
</feature>
<dbReference type="AlphaFoldDB" id="A0A1G6H348"/>
<dbReference type="RefSeq" id="WP_245700831.1">
    <property type="nucleotide sequence ID" value="NZ_FMYH01000001.1"/>
</dbReference>
<reference evidence="2 3" key="1">
    <citation type="submission" date="2016-09" db="EMBL/GenBank/DDBJ databases">
        <authorList>
            <person name="Capua I."/>
            <person name="De Benedictis P."/>
            <person name="Joannis T."/>
            <person name="Lombin L.H."/>
            <person name="Cattoli G."/>
        </authorList>
    </citation>
    <scope>NUCLEOTIDE SEQUENCE [LARGE SCALE GENOMIC DNA]</scope>
    <source>
        <strain evidence="2 3">ISLP-3</strain>
    </source>
</reference>
<dbReference type="Pfam" id="PF05258">
    <property type="entry name" value="DciA"/>
    <property type="match status" value="1"/>
</dbReference>
<feature type="region of interest" description="Disordered" evidence="1">
    <location>
        <begin position="1"/>
        <end position="32"/>
    </location>
</feature>
<evidence type="ECO:0000313" key="3">
    <source>
        <dbReference type="Proteomes" id="UP000199039"/>
    </source>
</evidence>
<accession>A0A1G6H348</accession>
<gene>
    <name evidence="2" type="ORF">SAMN05216410_0686</name>
</gene>
<proteinExistence type="predicted"/>
<dbReference type="PANTHER" id="PTHR36456">
    <property type="entry name" value="UPF0232 PROTEIN SCO3875"/>
    <property type="match status" value="1"/>
</dbReference>
<protein>
    <submittedName>
        <fullName evidence="2">Predicted nucleic acid-binding protein, contains Zn-ribbon domain (Includes truncated derivatives)</fullName>
    </submittedName>
</protein>
<sequence length="206" mass="22317">MPRETKGPAEEPDVTAAITDPAQAAIDNRRRIEDGTPVSEIIDLKPPGDVAREALNRARAAAKAKGLYPGKQRRRILAEQPRSGPGKDGRDPKLFAETLAALLQQRGWVQEVSVGGVIGRWREVVGDDIADHCEPETFENNALVVRASSTAWATQVRLLIPRLLELMEQEVGPDVVQDITVLGPVGPGFGRGFRSVKGRGARDTFG</sequence>
<evidence type="ECO:0000313" key="2">
    <source>
        <dbReference type="EMBL" id="SDB88727.1"/>
    </source>
</evidence>
<organism evidence="2 3">
    <name type="scientific">Sanguibacter gelidistatuariae</name>
    <dbReference type="NCBI Taxonomy" id="1814289"/>
    <lineage>
        <taxon>Bacteria</taxon>
        <taxon>Bacillati</taxon>
        <taxon>Actinomycetota</taxon>
        <taxon>Actinomycetes</taxon>
        <taxon>Micrococcales</taxon>
        <taxon>Sanguibacteraceae</taxon>
        <taxon>Sanguibacter</taxon>
    </lineage>
</organism>
<name>A0A1G6H348_9MICO</name>